<feature type="chain" id="PRO_5045391838" evidence="1">
    <location>
        <begin position="32"/>
        <end position="168"/>
    </location>
</feature>
<feature type="signal peptide" evidence="1">
    <location>
        <begin position="1"/>
        <end position="31"/>
    </location>
</feature>
<dbReference type="RefSeq" id="WP_251960614.1">
    <property type="nucleotide sequence ID" value="NZ_AP025733.1"/>
</dbReference>
<geneLocation type="plasmid" evidence="2 3">
    <name>pANSO36A</name>
</geneLocation>
<organism evidence="2 3">
    <name type="scientific">Nostoc cf. commune SO-36</name>
    <dbReference type="NCBI Taxonomy" id="449208"/>
    <lineage>
        <taxon>Bacteria</taxon>
        <taxon>Bacillati</taxon>
        <taxon>Cyanobacteriota</taxon>
        <taxon>Cyanophyceae</taxon>
        <taxon>Nostocales</taxon>
        <taxon>Nostocaceae</taxon>
        <taxon>Nostoc</taxon>
    </lineage>
</organism>
<evidence type="ECO:0000313" key="2">
    <source>
        <dbReference type="EMBL" id="BDI20712.1"/>
    </source>
</evidence>
<accession>A0ABN6QC07</accession>
<evidence type="ECO:0000256" key="1">
    <source>
        <dbReference type="SAM" id="SignalP"/>
    </source>
</evidence>
<dbReference type="Proteomes" id="UP001055453">
    <property type="component" value="Plasmid pANSO36A"/>
</dbReference>
<dbReference type="EMBL" id="AP025733">
    <property type="protein sequence ID" value="BDI20712.1"/>
    <property type="molecule type" value="Genomic_DNA"/>
</dbReference>
<reference evidence="2" key="1">
    <citation type="submission" date="2022-04" db="EMBL/GenBank/DDBJ databases">
        <title>Complete genome sequence of a cyanobacterium, Nostoc sp. SO-36, isolated in Antarctica.</title>
        <authorList>
            <person name="Kanesaki Y."/>
            <person name="Effendi D."/>
            <person name="Sakamoto T."/>
            <person name="Ohtani S."/>
            <person name="Awai K."/>
        </authorList>
    </citation>
    <scope>NUCLEOTIDE SEQUENCE</scope>
    <source>
        <strain evidence="2">SO-36</strain>
        <plasmid evidence="2">pANSO36A</plasmid>
    </source>
</reference>
<gene>
    <name evidence="2" type="ORF">ANSO36C_65140</name>
</gene>
<name>A0ABN6QC07_NOSCO</name>
<evidence type="ECO:0000313" key="3">
    <source>
        <dbReference type="Proteomes" id="UP001055453"/>
    </source>
</evidence>
<protein>
    <submittedName>
        <fullName evidence="2">Uncharacterized protein</fullName>
    </submittedName>
</protein>
<dbReference type="InterPro" id="IPR021503">
    <property type="entry name" value="DUF3110"/>
</dbReference>
<proteinExistence type="predicted"/>
<keyword evidence="2" id="KW-0614">Plasmid</keyword>
<keyword evidence="1" id="KW-0732">Signal</keyword>
<dbReference type="Pfam" id="PF11360">
    <property type="entry name" value="DUF3110"/>
    <property type="match status" value="1"/>
</dbReference>
<sequence length="168" mass="18648">MSKLEKTMQVKVLATTLTLATCSWFTTPAFALIEAPAVREIRQNQLYPASASRIGVSLISQAINKTVYVLIFNSHTDHEGIHTIFFNGRNKVLMFESASDANDFAKNIVKEKPADLNIPTPVVEAINSQEIITFCQTAGYDYELISTGSKIEPPLTWVEKLSIPSRTK</sequence>
<keyword evidence="3" id="KW-1185">Reference proteome</keyword>